<evidence type="ECO:0000313" key="7">
    <source>
        <dbReference type="Proteomes" id="UP001321749"/>
    </source>
</evidence>
<dbReference type="FunFam" id="3.10.450.50:FF:000005">
    <property type="entry name" value="Nuclear transport factor 2"/>
    <property type="match status" value="1"/>
</dbReference>
<dbReference type="Gene3D" id="3.10.450.50">
    <property type="match status" value="1"/>
</dbReference>
<dbReference type="InterPro" id="IPR018222">
    <property type="entry name" value="Nuclear_transport_factor_2_euk"/>
</dbReference>
<evidence type="ECO:0000256" key="2">
    <source>
        <dbReference type="ARBA" id="ARBA00026247"/>
    </source>
</evidence>
<keyword evidence="4" id="KW-0653">Protein transport</keyword>
<dbReference type="Pfam" id="PF02136">
    <property type="entry name" value="NTF2"/>
    <property type="match status" value="1"/>
</dbReference>
<dbReference type="InterPro" id="IPR045875">
    <property type="entry name" value="NTF2"/>
</dbReference>
<keyword evidence="4" id="KW-0813">Transport</keyword>
<evidence type="ECO:0000256" key="1">
    <source>
        <dbReference type="ARBA" id="ARBA00022490"/>
    </source>
</evidence>
<reference evidence="6" key="1">
    <citation type="journal article" date="2023" name="Mol. Phylogenet. Evol.">
        <title>Genome-scale phylogeny and comparative genomics of the fungal order Sordariales.</title>
        <authorList>
            <person name="Hensen N."/>
            <person name="Bonometti L."/>
            <person name="Westerberg I."/>
            <person name="Brannstrom I.O."/>
            <person name="Guillou S."/>
            <person name="Cros-Aarteil S."/>
            <person name="Calhoun S."/>
            <person name="Haridas S."/>
            <person name="Kuo A."/>
            <person name="Mondo S."/>
            <person name="Pangilinan J."/>
            <person name="Riley R."/>
            <person name="LaButti K."/>
            <person name="Andreopoulos B."/>
            <person name="Lipzen A."/>
            <person name="Chen C."/>
            <person name="Yan M."/>
            <person name="Daum C."/>
            <person name="Ng V."/>
            <person name="Clum A."/>
            <person name="Steindorff A."/>
            <person name="Ohm R.A."/>
            <person name="Martin F."/>
            <person name="Silar P."/>
            <person name="Natvig D.O."/>
            <person name="Lalanne C."/>
            <person name="Gautier V."/>
            <person name="Ament-Velasquez S.L."/>
            <person name="Kruys A."/>
            <person name="Hutchinson M.I."/>
            <person name="Powell A.J."/>
            <person name="Barry K."/>
            <person name="Miller A.N."/>
            <person name="Grigoriev I.V."/>
            <person name="Debuchy R."/>
            <person name="Gladieux P."/>
            <person name="Hiltunen Thoren M."/>
            <person name="Johannesson H."/>
        </authorList>
    </citation>
    <scope>NUCLEOTIDE SEQUENCE</scope>
    <source>
        <strain evidence="6">PSN324</strain>
    </source>
</reference>
<gene>
    <name evidence="6" type="ORF">QBC42DRAFT_264693</name>
</gene>
<dbReference type="EMBL" id="MU864955">
    <property type="protein sequence ID" value="KAK4463780.1"/>
    <property type="molecule type" value="Genomic_DNA"/>
</dbReference>
<keyword evidence="7" id="KW-1185">Reference proteome</keyword>
<dbReference type="Proteomes" id="UP001321749">
    <property type="component" value="Unassembled WGS sequence"/>
</dbReference>
<dbReference type="InterPro" id="IPR002075">
    <property type="entry name" value="NTF2_dom"/>
</dbReference>
<sequence length="122" mass="13425">MADFAGIAKQFVDHYYSTFDTNRQNLGGLYRDGSMLTFQSSPHLGVNSIVEKLVSLPFQKVKHAITALEAQPTSTSGIVILVTGQLAVDDEQNPLGYSQFFHLVQDPAGGWFVQNDIFTLAM</sequence>
<evidence type="ECO:0000256" key="3">
    <source>
        <dbReference type="ARBA" id="ARBA00053082"/>
    </source>
</evidence>
<dbReference type="GO" id="GO:0006606">
    <property type="term" value="P:protein import into nucleus"/>
    <property type="evidence" value="ECO:0007669"/>
    <property type="project" value="UniProtKB-ARBA"/>
</dbReference>
<reference evidence="6" key="2">
    <citation type="submission" date="2023-06" db="EMBL/GenBank/DDBJ databases">
        <authorList>
            <consortium name="Lawrence Berkeley National Laboratory"/>
            <person name="Mondo S.J."/>
            <person name="Hensen N."/>
            <person name="Bonometti L."/>
            <person name="Westerberg I."/>
            <person name="Brannstrom I.O."/>
            <person name="Guillou S."/>
            <person name="Cros-Aarteil S."/>
            <person name="Calhoun S."/>
            <person name="Haridas S."/>
            <person name="Kuo A."/>
            <person name="Pangilinan J."/>
            <person name="Riley R."/>
            <person name="Labutti K."/>
            <person name="Andreopoulos B."/>
            <person name="Lipzen A."/>
            <person name="Chen C."/>
            <person name="Yanf M."/>
            <person name="Daum C."/>
            <person name="Ng V."/>
            <person name="Clum A."/>
            <person name="Steindorff A."/>
            <person name="Ohm R."/>
            <person name="Martin F."/>
            <person name="Silar P."/>
            <person name="Natvig D."/>
            <person name="Lalanne C."/>
            <person name="Gautier V."/>
            <person name="Ament-Velasquez S.L."/>
            <person name="Kruys A."/>
            <person name="Hutchinson M.I."/>
            <person name="Powell A.J."/>
            <person name="Barry K."/>
            <person name="Miller A.N."/>
            <person name="Grigoriev I.V."/>
            <person name="Debuchy R."/>
            <person name="Gladieux P."/>
            <person name="Thoren M.H."/>
            <person name="Johannesson H."/>
        </authorList>
    </citation>
    <scope>NUCLEOTIDE SEQUENCE</scope>
    <source>
        <strain evidence="6">PSN324</strain>
    </source>
</reference>
<dbReference type="SUPFAM" id="SSF54427">
    <property type="entry name" value="NTF2-like"/>
    <property type="match status" value="1"/>
</dbReference>
<dbReference type="PANTHER" id="PTHR12612">
    <property type="entry name" value="NUCLEAR TRANSPORT FACTOR 2"/>
    <property type="match status" value="1"/>
</dbReference>
<feature type="domain" description="NTF2" evidence="5">
    <location>
        <begin position="7"/>
        <end position="120"/>
    </location>
</feature>
<name>A0AAV9HSE0_9PEZI</name>
<accession>A0AAV9HSE0</accession>
<evidence type="ECO:0000256" key="4">
    <source>
        <dbReference type="RuleBase" id="RU369002"/>
    </source>
</evidence>
<comment type="function">
    <text evidence="3">Facilitates protein transport into the nucleus. Could be part of a multicomponent system of cytosolic factors that assemble at the pore complex during nuclear import.</text>
</comment>
<comment type="function">
    <text evidence="4">Has a role in nuclear-cytoplasmic transport of proteins and mRNAs.</text>
</comment>
<dbReference type="GO" id="GO:0051028">
    <property type="term" value="P:mRNA transport"/>
    <property type="evidence" value="ECO:0007669"/>
    <property type="project" value="UniProtKB-UniRule"/>
</dbReference>
<dbReference type="AlphaFoldDB" id="A0AAV9HSE0"/>
<comment type="subcellular location">
    <subcellularLocation>
        <location evidence="4">Cytoplasm</location>
    </subcellularLocation>
    <subcellularLocation>
        <location evidence="4">Nucleus</location>
    </subcellularLocation>
</comment>
<keyword evidence="1 4" id="KW-0963">Cytoplasm</keyword>
<protein>
    <recommendedName>
        <fullName evidence="2 4">Nuclear transport factor 2</fullName>
        <shortName evidence="4">NTF-2</shortName>
    </recommendedName>
</protein>
<evidence type="ECO:0000259" key="5">
    <source>
        <dbReference type="PROSITE" id="PS50177"/>
    </source>
</evidence>
<keyword evidence="4" id="KW-0539">Nucleus</keyword>
<organism evidence="6 7">
    <name type="scientific">Cladorrhinum samala</name>
    <dbReference type="NCBI Taxonomy" id="585594"/>
    <lineage>
        <taxon>Eukaryota</taxon>
        <taxon>Fungi</taxon>
        <taxon>Dikarya</taxon>
        <taxon>Ascomycota</taxon>
        <taxon>Pezizomycotina</taxon>
        <taxon>Sordariomycetes</taxon>
        <taxon>Sordariomycetidae</taxon>
        <taxon>Sordariales</taxon>
        <taxon>Podosporaceae</taxon>
        <taxon>Cladorrhinum</taxon>
    </lineage>
</organism>
<proteinExistence type="predicted"/>
<dbReference type="GO" id="GO:0005737">
    <property type="term" value="C:cytoplasm"/>
    <property type="evidence" value="ECO:0007669"/>
    <property type="project" value="UniProtKB-SubCell"/>
</dbReference>
<evidence type="ECO:0000313" key="6">
    <source>
        <dbReference type="EMBL" id="KAK4463780.1"/>
    </source>
</evidence>
<dbReference type="InterPro" id="IPR032710">
    <property type="entry name" value="NTF2-like_dom_sf"/>
</dbReference>
<dbReference type="CDD" id="cd00780">
    <property type="entry name" value="NTF2"/>
    <property type="match status" value="1"/>
</dbReference>
<comment type="caution">
    <text evidence="6">The sequence shown here is derived from an EMBL/GenBank/DDBJ whole genome shotgun (WGS) entry which is preliminary data.</text>
</comment>
<dbReference type="GO" id="GO:0005635">
    <property type="term" value="C:nuclear envelope"/>
    <property type="evidence" value="ECO:0007669"/>
    <property type="project" value="UniProtKB-ARBA"/>
</dbReference>
<dbReference type="PROSITE" id="PS50177">
    <property type="entry name" value="NTF2_DOMAIN"/>
    <property type="match status" value="1"/>
</dbReference>